<proteinExistence type="predicted"/>
<keyword evidence="3" id="KW-1185">Reference proteome</keyword>
<name>Q6MPY7_BDEBA</name>
<sequence length="109" mass="12001">MPEWVGKGFALYILREVAGVIRNQHIKGMDMRVLLALLATGFMVMVTYLGPANASTLATPSCKMTSEGIFEGSWVKHRIVVNEDVVYGANDMDSILSQLDSLRDQGLCH</sequence>
<evidence type="ECO:0000256" key="1">
    <source>
        <dbReference type="SAM" id="Phobius"/>
    </source>
</evidence>
<accession>Q6MPY7</accession>
<keyword evidence="1" id="KW-0812">Transmembrane</keyword>
<protein>
    <submittedName>
        <fullName evidence="2">Uncharacterized protein</fullName>
    </submittedName>
</protein>
<keyword evidence="1" id="KW-0472">Membrane</keyword>
<feature type="transmembrane region" description="Helical" evidence="1">
    <location>
        <begin position="31"/>
        <end position="50"/>
    </location>
</feature>
<dbReference type="KEGG" id="bba:Bd0701"/>
<reference evidence="2 3" key="1">
    <citation type="journal article" date="2004" name="Science">
        <title>A predator unmasked: life cycle of Bdellovibrio bacteriovorus from a genomic perspective.</title>
        <authorList>
            <person name="Rendulic S."/>
            <person name="Jagtap P."/>
            <person name="Rosinus A."/>
            <person name="Eppinger M."/>
            <person name="Baar C."/>
            <person name="Lanz C."/>
            <person name="Keller H."/>
            <person name="Lambert C."/>
            <person name="Evans K.J."/>
            <person name="Goesmann A."/>
            <person name="Meyer F."/>
            <person name="Sockett R.E."/>
            <person name="Schuster S.C."/>
        </authorList>
    </citation>
    <scope>NUCLEOTIDE SEQUENCE [LARGE SCALE GENOMIC DNA]</scope>
    <source>
        <strain evidence="3">ATCC 15356 / DSM 50701 / NCIMB 9529 / HD100</strain>
    </source>
</reference>
<dbReference type="AlphaFoldDB" id="Q6MPY7"/>
<dbReference type="Proteomes" id="UP000008080">
    <property type="component" value="Chromosome"/>
</dbReference>
<dbReference type="EMBL" id="BX842647">
    <property type="protein sequence ID" value="CAE78660.1"/>
    <property type="molecule type" value="Genomic_DNA"/>
</dbReference>
<evidence type="ECO:0000313" key="3">
    <source>
        <dbReference type="Proteomes" id="UP000008080"/>
    </source>
</evidence>
<keyword evidence="1" id="KW-1133">Transmembrane helix</keyword>
<dbReference type="HOGENOM" id="CLU_173823_0_0_7"/>
<organism evidence="2 3">
    <name type="scientific">Bdellovibrio bacteriovorus (strain ATCC 15356 / DSM 50701 / NCIMB 9529 / HD100)</name>
    <dbReference type="NCBI Taxonomy" id="264462"/>
    <lineage>
        <taxon>Bacteria</taxon>
        <taxon>Pseudomonadati</taxon>
        <taxon>Bdellovibrionota</taxon>
        <taxon>Bdellovibrionia</taxon>
        <taxon>Bdellovibrionales</taxon>
        <taxon>Pseudobdellovibrionaceae</taxon>
        <taxon>Bdellovibrio</taxon>
    </lineage>
</organism>
<dbReference type="STRING" id="264462.Bd0701"/>
<evidence type="ECO:0000313" key="2">
    <source>
        <dbReference type="EMBL" id="CAE78660.1"/>
    </source>
</evidence>
<gene>
    <name evidence="2" type="ordered locus">Bd0701</name>
</gene>